<sequence>MAIIRALVIISGCLSIAELIIYFTHWKLPLSILGLLLLFFLLKKTVGKSRMGSTCFRSFTSASYAATYSSLCGIS</sequence>
<keyword evidence="2" id="KW-0378">Hydrolase</keyword>
<evidence type="ECO:0000256" key="1">
    <source>
        <dbReference type="SAM" id="Phobius"/>
    </source>
</evidence>
<dbReference type="AlphaFoldDB" id="A0A380MVG4"/>
<evidence type="ECO:0000313" key="3">
    <source>
        <dbReference type="Proteomes" id="UP000254601"/>
    </source>
</evidence>
<feature type="transmembrane region" description="Helical" evidence="1">
    <location>
        <begin position="25"/>
        <end position="42"/>
    </location>
</feature>
<reference evidence="2 3" key="1">
    <citation type="submission" date="2018-06" db="EMBL/GenBank/DDBJ databases">
        <authorList>
            <consortium name="Pathogen Informatics"/>
            <person name="Doyle S."/>
        </authorList>
    </citation>
    <scope>NUCLEOTIDE SEQUENCE [LARGE SCALE GENOMIC DNA]</scope>
    <source>
        <strain evidence="2 3">NCTC13337</strain>
    </source>
</reference>
<accession>A0A380MVG4</accession>
<dbReference type="Proteomes" id="UP000254601">
    <property type="component" value="Unassembled WGS sequence"/>
</dbReference>
<keyword evidence="1" id="KW-1133">Transmembrane helix</keyword>
<proteinExistence type="predicted"/>
<dbReference type="EMBL" id="UHIC01000001">
    <property type="protein sequence ID" value="SUO95691.1"/>
    <property type="molecule type" value="Genomic_DNA"/>
</dbReference>
<keyword evidence="1" id="KW-0472">Membrane</keyword>
<keyword evidence="3" id="KW-1185">Reference proteome</keyword>
<dbReference type="GO" id="GO:0016787">
    <property type="term" value="F:hydrolase activity"/>
    <property type="evidence" value="ECO:0007669"/>
    <property type="project" value="UniProtKB-KW"/>
</dbReference>
<gene>
    <name evidence="2" type="ORF">NCTC13337_01538</name>
</gene>
<name>A0A380MVG4_9GAMM</name>
<protein>
    <submittedName>
        <fullName evidence="2">Effector of murein hydrolase LrgA</fullName>
    </submittedName>
</protein>
<keyword evidence="1" id="KW-0812">Transmembrane</keyword>
<evidence type="ECO:0000313" key="2">
    <source>
        <dbReference type="EMBL" id="SUO95691.1"/>
    </source>
</evidence>
<organism evidence="2 3">
    <name type="scientific">Suttonella ornithocola</name>
    <dbReference type="NCBI Taxonomy" id="279832"/>
    <lineage>
        <taxon>Bacteria</taxon>
        <taxon>Pseudomonadati</taxon>
        <taxon>Pseudomonadota</taxon>
        <taxon>Gammaproteobacteria</taxon>
        <taxon>Cardiobacteriales</taxon>
        <taxon>Cardiobacteriaceae</taxon>
        <taxon>Suttonella</taxon>
    </lineage>
</organism>